<dbReference type="AlphaFoldDB" id="A0A0C9VJM5"/>
<proteinExistence type="predicted"/>
<protein>
    <submittedName>
        <fullName evidence="1">Unplaced genomic scaffold SPHSTscaffold_91, whole genome shotgun sequence</fullName>
    </submittedName>
</protein>
<dbReference type="EMBL" id="KN837166">
    <property type="protein sequence ID" value="KIJ37845.1"/>
    <property type="molecule type" value="Genomic_DNA"/>
</dbReference>
<gene>
    <name evidence="1" type="ORF">M422DRAFT_33559</name>
</gene>
<keyword evidence="2" id="KW-1185">Reference proteome</keyword>
<sequence>MGTRLLLNIRDHEDRKKVSGTLNSMPSILLRPFKVRGRDEHINTVEITVDVTTVQDHI</sequence>
<organism evidence="1 2">
    <name type="scientific">Sphaerobolus stellatus (strain SS14)</name>
    <dbReference type="NCBI Taxonomy" id="990650"/>
    <lineage>
        <taxon>Eukaryota</taxon>
        <taxon>Fungi</taxon>
        <taxon>Dikarya</taxon>
        <taxon>Basidiomycota</taxon>
        <taxon>Agaricomycotina</taxon>
        <taxon>Agaricomycetes</taxon>
        <taxon>Phallomycetidae</taxon>
        <taxon>Geastrales</taxon>
        <taxon>Sphaerobolaceae</taxon>
        <taxon>Sphaerobolus</taxon>
    </lineage>
</organism>
<dbReference type="Proteomes" id="UP000054279">
    <property type="component" value="Unassembled WGS sequence"/>
</dbReference>
<name>A0A0C9VJM5_SPHS4</name>
<reference evidence="1 2" key="1">
    <citation type="submission" date="2014-06" db="EMBL/GenBank/DDBJ databases">
        <title>Evolutionary Origins and Diversification of the Mycorrhizal Mutualists.</title>
        <authorList>
            <consortium name="DOE Joint Genome Institute"/>
            <consortium name="Mycorrhizal Genomics Consortium"/>
            <person name="Kohler A."/>
            <person name="Kuo A."/>
            <person name="Nagy L.G."/>
            <person name="Floudas D."/>
            <person name="Copeland A."/>
            <person name="Barry K.W."/>
            <person name="Cichocki N."/>
            <person name="Veneault-Fourrey C."/>
            <person name="LaButti K."/>
            <person name="Lindquist E.A."/>
            <person name="Lipzen A."/>
            <person name="Lundell T."/>
            <person name="Morin E."/>
            <person name="Murat C."/>
            <person name="Riley R."/>
            <person name="Ohm R."/>
            <person name="Sun H."/>
            <person name="Tunlid A."/>
            <person name="Henrissat B."/>
            <person name="Grigoriev I.V."/>
            <person name="Hibbett D.S."/>
            <person name="Martin F."/>
        </authorList>
    </citation>
    <scope>NUCLEOTIDE SEQUENCE [LARGE SCALE GENOMIC DNA]</scope>
    <source>
        <strain evidence="1 2">SS14</strain>
    </source>
</reference>
<dbReference type="HOGENOM" id="CLU_2980615_0_0_1"/>
<evidence type="ECO:0000313" key="1">
    <source>
        <dbReference type="EMBL" id="KIJ37845.1"/>
    </source>
</evidence>
<evidence type="ECO:0000313" key="2">
    <source>
        <dbReference type="Proteomes" id="UP000054279"/>
    </source>
</evidence>
<accession>A0A0C9VJM5</accession>